<organism evidence="3 4">
    <name type="scientific">Zhongshania marina</name>
    <dbReference type="NCBI Taxonomy" id="2304603"/>
    <lineage>
        <taxon>Bacteria</taxon>
        <taxon>Pseudomonadati</taxon>
        <taxon>Pseudomonadota</taxon>
        <taxon>Gammaproteobacteria</taxon>
        <taxon>Cellvibrionales</taxon>
        <taxon>Spongiibacteraceae</taxon>
        <taxon>Zhongshania</taxon>
    </lineage>
</organism>
<dbReference type="InterPro" id="IPR050703">
    <property type="entry name" value="Flavin_MAO"/>
</dbReference>
<evidence type="ECO:0000256" key="1">
    <source>
        <dbReference type="ARBA" id="ARBA00005995"/>
    </source>
</evidence>
<dbReference type="Gene3D" id="1.10.405.20">
    <property type="match status" value="1"/>
</dbReference>
<evidence type="ECO:0000259" key="2">
    <source>
        <dbReference type="Pfam" id="PF01593"/>
    </source>
</evidence>
<proteinExistence type="inferred from homology"/>
<dbReference type="Gene3D" id="3.50.50.60">
    <property type="entry name" value="FAD/NAD(P)-binding domain"/>
    <property type="match status" value="1"/>
</dbReference>
<dbReference type="InterPro" id="IPR036188">
    <property type="entry name" value="FAD/NAD-bd_sf"/>
</dbReference>
<protein>
    <recommendedName>
        <fullName evidence="2">Amine oxidase domain-containing protein</fullName>
    </recommendedName>
</protein>
<reference evidence="3 4" key="1">
    <citation type="submission" date="2018-10" db="EMBL/GenBank/DDBJ databases">
        <title>Draft genome sequence of Zhongshania sp. DSW25-10.</title>
        <authorList>
            <person name="Oh J."/>
        </authorList>
    </citation>
    <scope>NUCLEOTIDE SEQUENCE [LARGE SCALE GENOMIC DNA]</scope>
    <source>
        <strain evidence="3 4">DSW25-10</strain>
    </source>
</reference>
<dbReference type="Pfam" id="PF01593">
    <property type="entry name" value="Amino_oxidase"/>
    <property type="match status" value="1"/>
</dbReference>
<dbReference type="InterPro" id="IPR002937">
    <property type="entry name" value="Amino_oxidase"/>
</dbReference>
<dbReference type="PANTHER" id="PTHR43563">
    <property type="entry name" value="AMINE OXIDASE"/>
    <property type="match status" value="1"/>
</dbReference>
<dbReference type="PRINTS" id="PR00419">
    <property type="entry name" value="ADXRDTASE"/>
</dbReference>
<dbReference type="SUPFAM" id="SSF51905">
    <property type="entry name" value="FAD/NAD(P)-binding domain"/>
    <property type="match status" value="1"/>
</dbReference>
<comment type="similarity">
    <text evidence="1">Belongs to the flavin monoamine oxidase family.</text>
</comment>
<accession>A0ABX9W7L7</accession>
<comment type="caution">
    <text evidence="3">The sequence shown here is derived from an EMBL/GenBank/DDBJ whole genome shotgun (WGS) entry which is preliminary data.</text>
</comment>
<dbReference type="EMBL" id="RHGB01000003">
    <property type="protein sequence ID" value="RNL66742.1"/>
    <property type="molecule type" value="Genomic_DNA"/>
</dbReference>
<dbReference type="Proteomes" id="UP000274695">
    <property type="component" value="Unassembled WGS sequence"/>
</dbReference>
<keyword evidence="4" id="KW-1185">Reference proteome</keyword>
<dbReference type="Gene3D" id="3.30.70.1990">
    <property type="match status" value="1"/>
</dbReference>
<gene>
    <name evidence="3" type="ORF">D0911_04190</name>
</gene>
<feature type="domain" description="Amine oxidase" evidence="2">
    <location>
        <begin position="47"/>
        <end position="298"/>
    </location>
</feature>
<sequence length="457" mass="50950">MRWPTLCALHCSGCWIRCGLSKSCLPIKSMAGVMDKNSKIAIIGAGIGGLVAADALKAKGYKDIVIYEALDRIGGKLRSVERDGYHYEMGGVFIPETFTSVKALMKRHRYSLTEKMPLSAAIYFDGSQHTNFNYGRNKYGFTRLLRDLFGLYKLVRKDASLDAANHYHVPQSQYQSLEQMLSSSLPYTVAPFLTGMGYGYTDRTPAFYQLKLIKRVLGFAAALEINSNLGLSLPVTYYAKGGYQAFAEKIAKLFTVHINTPVISLQRGQGGGSITLKTSRSDEKYDVVIVAVTPKAALKFMDFDAADKALYLNTRSFYFHSSLFYAQGLPSDKMLFFPEALKNGNIGQVSCLVNWHPEHTLFSAYQLNDGSVDANNMNDLLVQRVTELGGRIIDITMQEVFDYFPHYSPRGMQTLSPYSKLETMQGKGNTYFVGGFLAGESVNDVVRFSGELVERYF</sequence>
<evidence type="ECO:0000313" key="3">
    <source>
        <dbReference type="EMBL" id="RNL66742.1"/>
    </source>
</evidence>
<name>A0ABX9W7L7_9GAMM</name>
<dbReference type="PANTHER" id="PTHR43563:SF1">
    <property type="entry name" value="AMINE OXIDASE [FLAVIN-CONTAINING] B"/>
    <property type="match status" value="1"/>
</dbReference>
<evidence type="ECO:0000313" key="4">
    <source>
        <dbReference type="Proteomes" id="UP000274695"/>
    </source>
</evidence>